<accession>A0A937KDT4</accession>
<dbReference type="AlphaFoldDB" id="A0A937KDT4"/>
<proteinExistence type="predicted"/>
<evidence type="ECO:0000313" key="2">
    <source>
        <dbReference type="Proteomes" id="UP000614216"/>
    </source>
</evidence>
<evidence type="ECO:0000313" key="1">
    <source>
        <dbReference type="EMBL" id="MBL6446405.1"/>
    </source>
</evidence>
<name>A0A937KDT4_9BACT</name>
<keyword evidence="2" id="KW-1185">Reference proteome</keyword>
<dbReference type="Proteomes" id="UP000614216">
    <property type="component" value="Unassembled WGS sequence"/>
</dbReference>
<organism evidence="1 2">
    <name type="scientific">Fulvivirga marina</name>
    <dbReference type="NCBI Taxonomy" id="2494733"/>
    <lineage>
        <taxon>Bacteria</taxon>
        <taxon>Pseudomonadati</taxon>
        <taxon>Bacteroidota</taxon>
        <taxon>Cytophagia</taxon>
        <taxon>Cytophagales</taxon>
        <taxon>Fulvivirgaceae</taxon>
        <taxon>Fulvivirga</taxon>
    </lineage>
</organism>
<dbReference type="EMBL" id="JAEUGD010000027">
    <property type="protein sequence ID" value="MBL6446405.1"/>
    <property type="molecule type" value="Genomic_DNA"/>
</dbReference>
<sequence>MTVDEILETPQIKAAYVWFLQNSIRMERAIYLDVPIDPSDINLVSNYDRSLNYLLKTMRPQMEDKLIIERIDEVYERLKDTRQSRYFKRKPGASDY</sequence>
<reference evidence="1" key="1">
    <citation type="submission" date="2021-01" db="EMBL/GenBank/DDBJ databases">
        <title>Fulvivirga kasyanovii gen. nov., sp nov., a novel member of the phylum Bacteroidetes isolated from seawater in a mussel farm.</title>
        <authorList>
            <person name="Zhao L.-H."/>
            <person name="Wang Z.-J."/>
        </authorList>
    </citation>
    <scope>NUCLEOTIDE SEQUENCE</scope>
    <source>
        <strain evidence="1">29W222</strain>
    </source>
</reference>
<comment type="caution">
    <text evidence="1">The sequence shown here is derived from an EMBL/GenBank/DDBJ whole genome shotgun (WGS) entry which is preliminary data.</text>
</comment>
<gene>
    <name evidence="1" type="ORF">JMN32_08805</name>
</gene>
<protein>
    <submittedName>
        <fullName evidence="1">Uncharacterized protein</fullName>
    </submittedName>
</protein>
<dbReference type="RefSeq" id="WP_202855951.1">
    <property type="nucleotide sequence ID" value="NZ_JAEUGD010000027.1"/>
</dbReference>